<dbReference type="EMBL" id="AWQQ01000118">
    <property type="protein sequence ID" value="PHJ37067.1"/>
    <property type="molecule type" value="Genomic_DNA"/>
</dbReference>
<keyword evidence="2 3" id="KW-0663">Pyridoxal phosphate</keyword>
<dbReference type="FunFam" id="3.40.640.10:FF:000004">
    <property type="entry name" value="Acetylornithine aminotransferase"/>
    <property type="match status" value="1"/>
</dbReference>
<comment type="caution">
    <text evidence="4">The sequence shown here is derived from an EMBL/GenBank/DDBJ whole genome shotgun (WGS) entry which is preliminary data.</text>
</comment>
<dbReference type="InterPro" id="IPR005814">
    <property type="entry name" value="Aminotrans_3"/>
</dbReference>
<evidence type="ECO:0000313" key="4">
    <source>
        <dbReference type="EMBL" id="PHJ37067.1"/>
    </source>
</evidence>
<dbReference type="PANTHER" id="PTHR11986:SF121">
    <property type="entry name" value="BLR3010 PROTEIN"/>
    <property type="match status" value="1"/>
</dbReference>
<dbReference type="InterPro" id="IPR015422">
    <property type="entry name" value="PyrdxlP-dep_Trfase_small"/>
</dbReference>
<dbReference type="InterPro" id="IPR049704">
    <property type="entry name" value="Aminotrans_3_PPA_site"/>
</dbReference>
<dbReference type="Pfam" id="PF00202">
    <property type="entry name" value="Aminotran_3"/>
    <property type="match status" value="1"/>
</dbReference>
<organism evidence="4 5">
    <name type="scientific">Desulforamulus profundi</name>
    <dbReference type="NCBI Taxonomy" id="1383067"/>
    <lineage>
        <taxon>Bacteria</taxon>
        <taxon>Bacillati</taxon>
        <taxon>Bacillota</taxon>
        <taxon>Clostridia</taxon>
        <taxon>Eubacteriales</taxon>
        <taxon>Peptococcaceae</taxon>
        <taxon>Desulforamulus</taxon>
    </lineage>
</organism>
<dbReference type="CDD" id="cd00610">
    <property type="entry name" value="OAT_like"/>
    <property type="match status" value="1"/>
</dbReference>
<dbReference type="GO" id="GO:0008483">
    <property type="term" value="F:transaminase activity"/>
    <property type="evidence" value="ECO:0007669"/>
    <property type="project" value="InterPro"/>
</dbReference>
<dbReference type="Proteomes" id="UP000222564">
    <property type="component" value="Unassembled WGS sequence"/>
</dbReference>
<accession>A0A2C6M4G4</accession>
<evidence type="ECO:0000256" key="2">
    <source>
        <dbReference type="ARBA" id="ARBA00022898"/>
    </source>
</evidence>
<evidence type="ECO:0000256" key="1">
    <source>
        <dbReference type="ARBA" id="ARBA00001933"/>
    </source>
</evidence>
<comment type="similarity">
    <text evidence="3">Belongs to the class-III pyridoxal-phosphate-dependent aminotransferase family.</text>
</comment>
<dbReference type="Gene3D" id="3.90.1150.10">
    <property type="entry name" value="Aspartate Aminotransferase, domain 1"/>
    <property type="match status" value="1"/>
</dbReference>
<dbReference type="AlphaFoldDB" id="A0A2C6M4G4"/>
<dbReference type="SUPFAM" id="SSF53383">
    <property type="entry name" value="PLP-dependent transferases"/>
    <property type="match status" value="1"/>
</dbReference>
<dbReference type="OrthoDB" id="9807885at2"/>
<sequence>MSHHDCTCGCSDLIHLEQALELQQNQVKDLHSRYLNASLVTLFSLINFDTQFVEASGVSVYDAQGNEYLDFLGAYGALNLGHNHPELLTALQRVQSLPNLLQASMNGLAATLAHNLAHLAPGNLQRSFFCNSGAEAVEGALKLARIATGRQKFIYCHNSFHGKTFGALSVTGRDKYQAPFKPLVNECVGIPFGDLAALQQQLSSREAAAFILEPIQGEGGILEPPAGYLTRAKKLCAQYGTLLIADEVQTGFGRTGTFFACEAEDLVPDILCLAKSLGGGVMPIGAYMTGDDIWRKAYGTMEKALLHTSTFGGNTAACAAALKTIEVILKDDLCRQAKEKGDYFMAQLRKLKEKYPLLKDVRGRGLMIGLEFQQPESGGKKYSFKFTMNVVNKLAQEYMGSLVAGELFNKHRIITAYTLNNPNVIRLEPPLIVTREQIDRVLNALEDVLTNHTGFLSMVGSGAKNVLLKMRK</sequence>
<dbReference type="PROSITE" id="PS00600">
    <property type="entry name" value="AA_TRANSFER_CLASS_3"/>
    <property type="match status" value="1"/>
</dbReference>
<dbReference type="Gene3D" id="3.40.640.10">
    <property type="entry name" value="Type I PLP-dependent aspartate aminotransferase-like (Major domain)"/>
    <property type="match status" value="1"/>
</dbReference>
<gene>
    <name evidence="4" type="ORF">P378_18610</name>
</gene>
<protein>
    <submittedName>
        <fullName evidence="4">Plastocyanin</fullName>
    </submittedName>
</protein>
<name>A0A2C6M4G4_9FIRM</name>
<dbReference type="InterPro" id="IPR050103">
    <property type="entry name" value="Class-III_PLP-dep_AT"/>
</dbReference>
<comment type="cofactor">
    <cofactor evidence="1">
        <name>pyridoxal 5'-phosphate</name>
        <dbReference type="ChEBI" id="CHEBI:597326"/>
    </cofactor>
</comment>
<dbReference type="InterPro" id="IPR015421">
    <property type="entry name" value="PyrdxlP-dep_Trfase_major"/>
</dbReference>
<dbReference type="PANTHER" id="PTHR11986">
    <property type="entry name" value="AMINOTRANSFERASE CLASS III"/>
    <property type="match status" value="1"/>
</dbReference>
<dbReference type="GO" id="GO:0042802">
    <property type="term" value="F:identical protein binding"/>
    <property type="evidence" value="ECO:0007669"/>
    <property type="project" value="TreeGrafter"/>
</dbReference>
<dbReference type="PIRSF" id="PIRSF000521">
    <property type="entry name" value="Transaminase_4ab_Lys_Orn"/>
    <property type="match status" value="1"/>
</dbReference>
<evidence type="ECO:0000313" key="5">
    <source>
        <dbReference type="Proteomes" id="UP000222564"/>
    </source>
</evidence>
<dbReference type="InterPro" id="IPR015424">
    <property type="entry name" value="PyrdxlP-dep_Trfase"/>
</dbReference>
<dbReference type="GO" id="GO:0030170">
    <property type="term" value="F:pyridoxal phosphate binding"/>
    <property type="evidence" value="ECO:0007669"/>
    <property type="project" value="InterPro"/>
</dbReference>
<dbReference type="RefSeq" id="WP_099084019.1">
    <property type="nucleotide sequence ID" value="NZ_AWQQ01000118.1"/>
</dbReference>
<keyword evidence="5" id="KW-1185">Reference proteome</keyword>
<reference evidence="4 5" key="1">
    <citation type="submission" date="2013-09" db="EMBL/GenBank/DDBJ databases">
        <title>Biodegradation of hydrocarbons in the deep terrestrial subsurface : characterization of a microbial consortium composed of two Desulfotomaculum species originating from a deep geological formation.</title>
        <authorList>
            <person name="Aullo T."/>
            <person name="Berlendis S."/>
            <person name="Lascourreges J.-F."/>
            <person name="Dessort D."/>
            <person name="Saint-Laurent S."/>
            <person name="Schraauwers B."/>
            <person name="Mas J."/>
            <person name="Magot M."/>
            <person name="Ranchou-Peyruse A."/>
        </authorList>
    </citation>
    <scope>NUCLEOTIDE SEQUENCE [LARGE SCALE GENOMIC DNA]</scope>
    <source>
        <strain evidence="4 5">Bs107</strain>
    </source>
</reference>
<proteinExistence type="inferred from homology"/>
<evidence type="ECO:0000256" key="3">
    <source>
        <dbReference type="RuleBase" id="RU003560"/>
    </source>
</evidence>